<dbReference type="PIRSF" id="PIRSF018266">
    <property type="entry name" value="FecR"/>
    <property type="match status" value="1"/>
</dbReference>
<dbReference type="Proteomes" id="UP000186351">
    <property type="component" value="Chromosome"/>
</dbReference>
<accession>A0A1B1SAQ0</accession>
<keyword evidence="5" id="KW-1185">Reference proteome</keyword>
<evidence type="ECO:0000313" key="5">
    <source>
        <dbReference type="Proteomes" id="UP000186351"/>
    </source>
</evidence>
<keyword evidence="1" id="KW-1133">Transmembrane helix</keyword>
<dbReference type="STRING" id="1796646.A4V02_09100"/>
<dbReference type="KEGG" id="pary:A4V02_09100"/>
<gene>
    <name evidence="4" type="ORF">A4V02_09100</name>
</gene>
<reference evidence="5" key="1">
    <citation type="submission" date="2016-04" db="EMBL/GenBank/DDBJ databases">
        <title>Complete Genome Sequences of Twelve Strains of a Stable Defined Moderately Diverse Mouse Microbiota 2 (sDMDMm2).</title>
        <authorList>
            <person name="Uchimura Y."/>
            <person name="Wyss M."/>
            <person name="Brugiroux S."/>
            <person name="Limenitakis J.P."/>
            <person name="Stecher B."/>
            <person name="McCoy K.D."/>
            <person name="Macpherson A.J."/>
        </authorList>
    </citation>
    <scope>NUCLEOTIDE SEQUENCE [LARGE SCALE GENOMIC DNA]</scope>
    <source>
        <strain evidence="5">YL27</strain>
    </source>
</reference>
<dbReference type="Gene3D" id="2.60.120.1440">
    <property type="match status" value="1"/>
</dbReference>
<dbReference type="Gene3D" id="3.55.50.30">
    <property type="match status" value="1"/>
</dbReference>
<feature type="transmembrane region" description="Helical" evidence="1">
    <location>
        <begin position="61"/>
        <end position="82"/>
    </location>
</feature>
<dbReference type="InterPro" id="IPR006860">
    <property type="entry name" value="FecR"/>
</dbReference>
<dbReference type="PANTHER" id="PTHR30273">
    <property type="entry name" value="PERIPLASMIC SIGNAL SENSOR AND SIGMA FACTOR ACTIVATOR FECR-RELATED"/>
    <property type="match status" value="1"/>
</dbReference>
<dbReference type="InterPro" id="IPR012373">
    <property type="entry name" value="Ferrdict_sens_TM"/>
</dbReference>
<dbReference type="PANTHER" id="PTHR30273:SF2">
    <property type="entry name" value="PROTEIN FECR"/>
    <property type="match status" value="1"/>
</dbReference>
<dbReference type="OrthoDB" id="1117107at2"/>
<protein>
    <submittedName>
        <fullName evidence="4">Uncharacterized protein</fullName>
    </submittedName>
</protein>
<dbReference type="RefSeq" id="WP_068961166.1">
    <property type="nucleotide sequence ID" value="NZ_CAJTAP010000003.1"/>
</dbReference>
<dbReference type="GO" id="GO:0016989">
    <property type="term" value="F:sigma factor antagonist activity"/>
    <property type="evidence" value="ECO:0007669"/>
    <property type="project" value="TreeGrafter"/>
</dbReference>
<keyword evidence="1" id="KW-0812">Transmembrane</keyword>
<feature type="domain" description="FecR protein" evidence="2">
    <location>
        <begin position="105"/>
        <end position="199"/>
    </location>
</feature>
<accession>A0A1Z2XHX8</accession>
<dbReference type="InterPro" id="IPR032508">
    <property type="entry name" value="FecR_C"/>
</dbReference>
<dbReference type="Pfam" id="PF16344">
    <property type="entry name" value="FecR_C"/>
    <property type="match status" value="1"/>
</dbReference>
<keyword evidence="1" id="KW-0472">Membrane</keyword>
<feature type="domain" description="Protein FecR C-terminal" evidence="3">
    <location>
        <begin position="241"/>
        <end position="307"/>
    </location>
</feature>
<dbReference type="AlphaFoldDB" id="A0A1B1SAQ0"/>
<sequence length="319" mass="35672">MNYDNRHNRNISDNTVDRRIDMFLDNYRSGNDVDVERIKILTRDKIRRERMQNRMIVRRHILQWAAVAAIVAVVVCVSFWIMRPVSAIDLSEASDATLAEAGYTTVTVPAGERREIALSDGSVIIANSCTVVKYPAEFDGVERRIFADGEVYCRIAKDADHPFVVESNGFDIRVLGTTFNVRNSSDSTASVVLVEGAVEIYTDSHNCVKMKPNHLVDICAGNITSMQSVNPADYTSWIDYKLHLDGEPLSEVIKRLNAFYDLNVTCDSALAGVKIYGKLNLKGEASEVLNSIQTIVPMNMESHGRDVRLRPIQESDLPS</sequence>
<dbReference type="EMBL" id="CP015402">
    <property type="protein sequence ID" value="ANU63867.1"/>
    <property type="molecule type" value="Genomic_DNA"/>
</dbReference>
<evidence type="ECO:0000313" key="4">
    <source>
        <dbReference type="EMBL" id="ANU63867.1"/>
    </source>
</evidence>
<proteinExistence type="predicted"/>
<dbReference type="Pfam" id="PF04773">
    <property type="entry name" value="FecR"/>
    <property type="match status" value="1"/>
</dbReference>
<dbReference type="GeneID" id="65537023"/>
<organism evidence="4 5">
    <name type="scientific">Muribaculum intestinale</name>
    <dbReference type="NCBI Taxonomy" id="1796646"/>
    <lineage>
        <taxon>Bacteria</taxon>
        <taxon>Pseudomonadati</taxon>
        <taxon>Bacteroidota</taxon>
        <taxon>Bacteroidia</taxon>
        <taxon>Bacteroidales</taxon>
        <taxon>Muribaculaceae</taxon>
        <taxon>Muribaculum</taxon>
    </lineage>
</organism>
<evidence type="ECO:0000256" key="1">
    <source>
        <dbReference type="SAM" id="Phobius"/>
    </source>
</evidence>
<name>A0A1B1SAQ0_9BACT</name>
<evidence type="ECO:0000259" key="3">
    <source>
        <dbReference type="Pfam" id="PF16344"/>
    </source>
</evidence>
<evidence type="ECO:0000259" key="2">
    <source>
        <dbReference type="Pfam" id="PF04773"/>
    </source>
</evidence>